<gene>
    <name evidence="7" type="ORF">KGA66_01755</name>
</gene>
<keyword evidence="3 6" id="KW-0812">Transmembrane</keyword>
<feature type="transmembrane region" description="Helical" evidence="6">
    <location>
        <begin position="159"/>
        <end position="179"/>
    </location>
</feature>
<evidence type="ECO:0000256" key="2">
    <source>
        <dbReference type="ARBA" id="ARBA00022475"/>
    </source>
</evidence>
<dbReference type="PANTHER" id="PTHR43370:SF1">
    <property type="entry name" value="GUANOSINE ABC TRANSPORTER PERMEASE PROTEIN NUPQ"/>
    <property type="match status" value="1"/>
</dbReference>
<keyword evidence="2" id="KW-1003">Cell membrane</keyword>
<protein>
    <submittedName>
        <fullName evidence="7">ABC transporter permease</fullName>
    </submittedName>
</protein>
<dbReference type="GO" id="GO:0005886">
    <property type="term" value="C:plasma membrane"/>
    <property type="evidence" value="ECO:0007669"/>
    <property type="project" value="UniProtKB-SubCell"/>
</dbReference>
<feature type="transmembrane region" description="Helical" evidence="6">
    <location>
        <begin position="71"/>
        <end position="91"/>
    </location>
</feature>
<proteinExistence type="predicted"/>
<feature type="transmembrane region" description="Helical" evidence="6">
    <location>
        <begin position="273"/>
        <end position="290"/>
    </location>
</feature>
<dbReference type="Proteomes" id="UP000677913">
    <property type="component" value="Unassembled WGS sequence"/>
</dbReference>
<feature type="transmembrane region" description="Helical" evidence="6">
    <location>
        <begin position="402"/>
        <end position="423"/>
    </location>
</feature>
<dbReference type="Pfam" id="PF02653">
    <property type="entry name" value="BPD_transp_2"/>
    <property type="match status" value="1"/>
</dbReference>
<organism evidence="7 8">
    <name type="scientific">Actinocrinis puniceicyclus</name>
    <dbReference type="NCBI Taxonomy" id="977794"/>
    <lineage>
        <taxon>Bacteria</taxon>
        <taxon>Bacillati</taxon>
        <taxon>Actinomycetota</taxon>
        <taxon>Actinomycetes</taxon>
        <taxon>Catenulisporales</taxon>
        <taxon>Actinospicaceae</taxon>
        <taxon>Actinocrinis</taxon>
    </lineage>
</organism>
<dbReference type="RefSeq" id="WP_211463726.1">
    <property type="nucleotide sequence ID" value="NZ_JAGSXH010000003.1"/>
</dbReference>
<dbReference type="PANTHER" id="PTHR43370">
    <property type="entry name" value="SUGAR ABC TRANSPORTER INTEGRAL MEMBRANE PROTEIN-RELATED"/>
    <property type="match status" value="1"/>
</dbReference>
<dbReference type="EMBL" id="JAGSXH010000003">
    <property type="protein sequence ID" value="MBS2961755.1"/>
    <property type="molecule type" value="Genomic_DNA"/>
</dbReference>
<accession>A0A8J7WLM4</accession>
<evidence type="ECO:0000256" key="4">
    <source>
        <dbReference type="ARBA" id="ARBA00022989"/>
    </source>
</evidence>
<reference evidence="7" key="1">
    <citation type="submission" date="2021-04" db="EMBL/GenBank/DDBJ databases">
        <title>Genome based classification of Actinospica acidithermotolerans sp. nov., an actinobacterium isolated from an Indonesian hot spring.</title>
        <authorList>
            <person name="Kusuma A.B."/>
            <person name="Putra K.E."/>
            <person name="Nafisah S."/>
            <person name="Loh J."/>
            <person name="Nouioui I."/>
            <person name="Goodfellow M."/>
        </authorList>
    </citation>
    <scope>NUCLEOTIDE SEQUENCE</scope>
    <source>
        <strain evidence="7">DSM 45618</strain>
    </source>
</reference>
<feature type="transmembrane region" description="Helical" evidence="6">
    <location>
        <begin position="355"/>
        <end position="381"/>
    </location>
</feature>
<keyword evidence="4 6" id="KW-1133">Transmembrane helix</keyword>
<keyword evidence="8" id="KW-1185">Reference proteome</keyword>
<keyword evidence="5 6" id="KW-0472">Membrane</keyword>
<dbReference type="CDD" id="cd06580">
    <property type="entry name" value="TM_PBP1_transp_TpRbsC_like"/>
    <property type="match status" value="1"/>
</dbReference>
<sequence>MTATAAELTAPAARGLDRARLIPGLAQAAVGAYALWAFGLGARTASGAKAAVGMALNPNAPGALGMQTFPAAPVAIALSLVCVVCGVARAFAPLGPAARRGLTVGYVVSFVLAFLVWASAGTSTLGGVSLPGVLNNTLIVSVPLILGALCGIICERSGVVNVAIEGQFLFGAFSSAMAATMSGSVWIGLVVGALSGALLGSLLAVLANRYHIEQVVLGVVLNLFALGLTNFLYDKLLSPKAAEFNQPPVFQAIRIPGLADIPVIGPVLFDQNILFYLTFLIIAVLQVGLFRTRWGLRTRAVGEHPRAADTVGIKVLGTRYRNVVMAGLISGLGGVWLTIGQVGSFTTNMSAGKGFIALAALIVGRWSPVGALGAALLFGFAGGLNNALAPLGTPLPGQVLSMAPYLATVFVVASLGGIVRAPAAENQPYVKD</sequence>
<name>A0A8J7WLM4_9ACTN</name>
<evidence type="ECO:0000256" key="1">
    <source>
        <dbReference type="ARBA" id="ARBA00004651"/>
    </source>
</evidence>
<comment type="subcellular location">
    <subcellularLocation>
        <location evidence="1">Cell membrane</location>
        <topology evidence="1">Multi-pass membrane protein</topology>
    </subcellularLocation>
</comment>
<evidence type="ECO:0000256" key="3">
    <source>
        <dbReference type="ARBA" id="ARBA00022692"/>
    </source>
</evidence>
<dbReference type="AlphaFoldDB" id="A0A8J7WLM4"/>
<dbReference type="GO" id="GO:0022857">
    <property type="term" value="F:transmembrane transporter activity"/>
    <property type="evidence" value="ECO:0007669"/>
    <property type="project" value="InterPro"/>
</dbReference>
<evidence type="ECO:0000256" key="5">
    <source>
        <dbReference type="ARBA" id="ARBA00023136"/>
    </source>
</evidence>
<feature type="transmembrane region" description="Helical" evidence="6">
    <location>
        <begin position="215"/>
        <end position="233"/>
    </location>
</feature>
<feature type="transmembrane region" description="Helical" evidence="6">
    <location>
        <begin position="132"/>
        <end position="152"/>
    </location>
</feature>
<feature type="transmembrane region" description="Helical" evidence="6">
    <location>
        <begin position="103"/>
        <end position="120"/>
    </location>
</feature>
<feature type="transmembrane region" description="Helical" evidence="6">
    <location>
        <begin position="21"/>
        <end position="39"/>
    </location>
</feature>
<dbReference type="InterPro" id="IPR001851">
    <property type="entry name" value="ABC_transp_permease"/>
</dbReference>
<evidence type="ECO:0000313" key="7">
    <source>
        <dbReference type="EMBL" id="MBS2961755.1"/>
    </source>
</evidence>
<feature type="transmembrane region" description="Helical" evidence="6">
    <location>
        <begin position="185"/>
        <end position="208"/>
    </location>
</feature>
<feature type="transmembrane region" description="Helical" evidence="6">
    <location>
        <begin position="323"/>
        <end position="343"/>
    </location>
</feature>
<evidence type="ECO:0000256" key="6">
    <source>
        <dbReference type="SAM" id="Phobius"/>
    </source>
</evidence>
<evidence type="ECO:0000313" key="8">
    <source>
        <dbReference type="Proteomes" id="UP000677913"/>
    </source>
</evidence>
<comment type="caution">
    <text evidence="7">The sequence shown here is derived from an EMBL/GenBank/DDBJ whole genome shotgun (WGS) entry which is preliminary data.</text>
</comment>